<reference evidence="5" key="1">
    <citation type="submission" date="2021-02" db="EMBL/GenBank/DDBJ databases">
        <authorList>
            <person name="Nowell W R."/>
        </authorList>
    </citation>
    <scope>NUCLEOTIDE SEQUENCE</scope>
</reference>
<feature type="region of interest" description="Disordered" evidence="3">
    <location>
        <begin position="107"/>
        <end position="150"/>
    </location>
</feature>
<keyword evidence="7" id="KW-1185">Reference proteome</keyword>
<sequence>MSLINRKKSKETRQPPPKKRKRDLWTDASQNQNDNINDDNDDGCSEYNQPSASRITIFKHTGSNVKVKNSSTPVMNRKRQHNNSSTVRSAMLFDDDEEMDHRQNIQIRNGNSNGNMASSSNNPPPVSLSSIQRDLPPSRSNSSDRRPITTNGFQFFADDTQRDLTFNESATCTANVSPGGCLFCMIVDYMLKFPQHPVCEKHLPFLNNTSHVHQQSSSHPPTIASGPFPFLRPSHYSSYLPFFYPPPYHHYPYGYYRRHSPNRRRSRSEQRRSRSQSQERQPAAISVPVQQHSVATVTNVNNENMPIMSDRTNTERAQAVEQRSVQIQVHESQKIHDSPEHLEVYDDGQESETHINQQQESASDAPLCSDTSAMQGSSEAFLTAPVVLNTSSVTSSNHSSGNVLNRATLQSSDEQHNSIITLNSQQIEQIPSTTTITGATVTVDAVLATDSIDVDVNFNDEISVKDPEDILKLMMFTNRPKPRFGHRTLNSNSTIITSPQQTKIIPTTNTKLVSHEETNLPSYLSTINEEQLPQIVVDDDASSMGSVIYLKTLSSPKENEVPVTTTTKESENNNNLPSSVITLTSSNDSLRNSQQITNASYSMPTESQLVFRMAANDTGFSQSQPNEISEPEQRVIIKCQEENDDILSYSQFTSDRSYHSLSIRSQQQRERKKQNTTYQIPNIGGTVYLITFVTCIFANEPVYVHTLYGDIVGYQTDIARVFYGIPYAQPPVGPLRWNNPVPVGRWDPKILNATQPAPACPQPKCNLPPTLCPKVLSEDCLYLNIFTPLTNTSSNDPLPVMIFITGGNFQFLSASILIYESERFANSTNVITVFIQYRLGVLGFFATGNKDTDIKGNYGILDQRLALAWIKANIYSFGGNPDQITLFGQSAGAQSTALHYISDDTQSFFRAAIIQSAPMSIPFRTYSEYISVNVLLSQQIRCQVGDILCLRSKTADEIIQAQTIVNNKITSLKILLFFEPWVPVIDHKVVFGQLTETINNVTFPLKPLMIGTVTEEALLFIYEGWTKPLSATLYGELLVGAFGRRALEVIERYPPDGFDDQRPILSVVATQWVFSCSTRLFLRKVLVKSNSPSYYYAFGFPLDFPGWANLTFCEGHVCHGGELAFIFMSAWDNFTDVGKVVSTQMANYWTNFAKTLNTNQPAAINVNWPQLNKTLPYMYFHQPPFNVDNNYLGKECDFWDSIGYKTLEKIHL</sequence>
<feature type="domain" description="Carboxylesterase type B" evidence="4">
    <location>
        <begin position="703"/>
        <end position="1199"/>
    </location>
</feature>
<feature type="compositionally biased region" description="Low complexity" evidence="3">
    <location>
        <begin position="109"/>
        <end position="141"/>
    </location>
</feature>
<dbReference type="InterPro" id="IPR029058">
    <property type="entry name" value="AB_hydrolase_fold"/>
</dbReference>
<dbReference type="PROSITE" id="PS00122">
    <property type="entry name" value="CARBOXYLESTERASE_B_1"/>
    <property type="match status" value="1"/>
</dbReference>
<feature type="compositionally biased region" description="Basic residues" evidence="3">
    <location>
        <begin position="256"/>
        <end position="266"/>
    </location>
</feature>
<feature type="region of interest" description="Disordered" evidence="3">
    <location>
        <begin position="255"/>
        <end position="290"/>
    </location>
</feature>
<protein>
    <recommendedName>
        <fullName evidence="4">Carboxylesterase type B domain-containing protein</fullName>
    </recommendedName>
</protein>
<evidence type="ECO:0000256" key="3">
    <source>
        <dbReference type="SAM" id="MobiDB-lite"/>
    </source>
</evidence>
<dbReference type="InterPro" id="IPR019819">
    <property type="entry name" value="Carboxylesterase_B_CS"/>
</dbReference>
<dbReference type="Pfam" id="PF00135">
    <property type="entry name" value="COesterase"/>
    <property type="match status" value="1"/>
</dbReference>
<feature type="region of interest" description="Disordered" evidence="3">
    <location>
        <begin position="346"/>
        <end position="372"/>
    </location>
</feature>
<gene>
    <name evidence="5" type="ORF">GPM918_LOCUS9747</name>
    <name evidence="6" type="ORF">SRO942_LOCUS9748</name>
</gene>
<dbReference type="PANTHER" id="PTHR45570">
    <property type="entry name" value="CARBOXYLIC ESTER HYDROLASE"/>
    <property type="match status" value="1"/>
</dbReference>
<evidence type="ECO:0000256" key="2">
    <source>
        <dbReference type="ARBA" id="ARBA00022801"/>
    </source>
</evidence>
<name>A0A814B3W8_9BILA</name>
<dbReference type="SUPFAM" id="SSF53474">
    <property type="entry name" value="alpha/beta-Hydrolases"/>
    <property type="match status" value="1"/>
</dbReference>
<accession>A0A814B3W8</accession>
<dbReference type="OrthoDB" id="3200163at2759"/>
<evidence type="ECO:0000256" key="1">
    <source>
        <dbReference type="ARBA" id="ARBA00005964"/>
    </source>
</evidence>
<dbReference type="Gene3D" id="3.40.50.1820">
    <property type="entry name" value="alpha/beta hydrolase"/>
    <property type="match status" value="1"/>
</dbReference>
<dbReference type="EMBL" id="CAJNOQ010001843">
    <property type="protein sequence ID" value="CAF0922762.1"/>
    <property type="molecule type" value="Genomic_DNA"/>
</dbReference>
<evidence type="ECO:0000313" key="7">
    <source>
        <dbReference type="Proteomes" id="UP000663829"/>
    </source>
</evidence>
<dbReference type="PROSITE" id="PS00941">
    <property type="entry name" value="CARBOXYLESTERASE_B_2"/>
    <property type="match status" value="1"/>
</dbReference>
<proteinExistence type="inferred from homology"/>
<dbReference type="EMBL" id="CAJOBC010001843">
    <property type="protein sequence ID" value="CAF3701845.1"/>
    <property type="molecule type" value="Genomic_DNA"/>
</dbReference>
<dbReference type="Proteomes" id="UP000681722">
    <property type="component" value="Unassembled WGS sequence"/>
</dbReference>
<feature type="region of interest" description="Disordered" evidence="3">
    <location>
        <begin position="1"/>
        <end position="88"/>
    </location>
</feature>
<evidence type="ECO:0000313" key="5">
    <source>
        <dbReference type="EMBL" id="CAF0922762.1"/>
    </source>
</evidence>
<dbReference type="InterPro" id="IPR002018">
    <property type="entry name" value="CarbesteraseB"/>
</dbReference>
<evidence type="ECO:0000259" key="4">
    <source>
        <dbReference type="Pfam" id="PF00135"/>
    </source>
</evidence>
<comment type="similarity">
    <text evidence="1">Belongs to the type-B carboxylesterase/lipase family.</text>
</comment>
<organism evidence="5 7">
    <name type="scientific">Didymodactylos carnosus</name>
    <dbReference type="NCBI Taxonomy" id="1234261"/>
    <lineage>
        <taxon>Eukaryota</taxon>
        <taxon>Metazoa</taxon>
        <taxon>Spiralia</taxon>
        <taxon>Gnathifera</taxon>
        <taxon>Rotifera</taxon>
        <taxon>Eurotatoria</taxon>
        <taxon>Bdelloidea</taxon>
        <taxon>Philodinida</taxon>
        <taxon>Philodinidae</taxon>
        <taxon>Didymodactylos</taxon>
    </lineage>
</organism>
<dbReference type="Proteomes" id="UP000663829">
    <property type="component" value="Unassembled WGS sequence"/>
</dbReference>
<keyword evidence="2" id="KW-0378">Hydrolase</keyword>
<feature type="compositionally biased region" description="Polar residues" evidence="3">
    <location>
        <begin position="61"/>
        <end position="74"/>
    </location>
</feature>
<feature type="compositionally biased region" description="Basic residues" evidence="3">
    <location>
        <begin position="1"/>
        <end position="22"/>
    </location>
</feature>
<dbReference type="GO" id="GO:0016787">
    <property type="term" value="F:hydrolase activity"/>
    <property type="evidence" value="ECO:0007669"/>
    <property type="project" value="UniProtKB-KW"/>
</dbReference>
<evidence type="ECO:0000313" key="6">
    <source>
        <dbReference type="EMBL" id="CAF3701845.1"/>
    </source>
</evidence>
<dbReference type="AlphaFoldDB" id="A0A814B3W8"/>
<comment type="caution">
    <text evidence="5">The sequence shown here is derived from an EMBL/GenBank/DDBJ whole genome shotgun (WGS) entry which is preliminary data.</text>
</comment>
<dbReference type="PANTHER" id="PTHR45570:SF1">
    <property type="entry name" value="CARBOXYLIC ESTER HYDROLASE"/>
    <property type="match status" value="1"/>
</dbReference>
<dbReference type="InterPro" id="IPR019826">
    <property type="entry name" value="Carboxylesterase_B_AS"/>
</dbReference>